<dbReference type="Pfam" id="PF20155">
    <property type="entry name" value="TMP_3"/>
    <property type="match status" value="1"/>
</dbReference>
<evidence type="ECO:0000313" key="3">
    <source>
        <dbReference type="EMBL" id="MDT2689589.1"/>
    </source>
</evidence>
<evidence type="ECO:0000259" key="2">
    <source>
        <dbReference type="Pfam" id="PF20155"/>
    </source>
</evidence>
<dbReference type="Gene3D" id="1.20.120.20">
    <property type="entry name" value="Apolipoprotein"/>
    <property type="match status" value="2"/>
</dbReference>
<evidence type="ECO:0000313" key="4">
    <source>
        <dbReference type="Proteomes" id="UP001183682"/>
    </source>
</evidence>
<keyword evidence="1" id="KW-1133">Transmembrane helix</keyword>
<protein>
    <submittedName>
        <fullName evidence="3">Tape measure protein</fullName>
    </submittedName>
</protein>
<comment type="caution">
    <text evidence="3">The sequence shown here is derived from an EMBL/GenBank/DDBJ whole genome shotgun (WGS) entry which is preliminary data.</text>
</comment>
<dbReference type="PANTHER" id="PTHR37813:SF1">
    <property type="entry name" value="FELS-2 PROPHAGE PROTEIN"/>
    <property type="match status" value="1"/>
</dbReference>
<dbReference type="Proteomes" id="UP001183682">
    <property type="component" value="Unassembled WGS sequence"/>
</dbReference>
<dbReference type="SUPFAM" id="SSF48371">
    <property type="entry name" value="ARM repeat"/>
    <property type="match status" value="1"/>
</dbReference>
<keyword evidence="1" id="KW-0472">Membrane</keyword>
<evidence type="ECO:0000256" key="1">
    <source>
        <dbReference type="SAM" id="Phobius"/>
    </source>
</evidence>
<sequence>MESYSVEAILSAVDKNFSSTMKNADSSMSGLNDNTKKTNTSILDIAKGIGVFKLVDSAIGLVKTSVDGAIDRFDTLNKYPIVMQALGYSTDQVDKSMSKLTEGIDGLPTSLNEIVSNTQQLAISTGNLEKGTDTAIALNNAFLASGASTADASRGMQQYVQMLSKGTVDMQSWRSIQETMPIAMDKVAKSFKDQGVNSVNELYDALQDGTITFDDFNNRLIKLNDGVGGFAELAKKNSAGIRTSFSNIKTAVVKGLANVITAIDEGMQNAGLGSIAENFDKIKNAVNVAFKAITDSIPPAINIMTDLWNTLKPFIPTIIALIGYFTIFSTVVSIQNKVNMVAAAYKKWTLATEGATIAQKILNTVMKANWIAIIISAVIALVGAFIYLWNTSDDFRNFWIGLWEGIKKAVGAAVDWIISAWEGMKEFFSNTWNGLVDGTKNAVNSVKEAWKGTKQWFADLWAGIKDTAADMWDGVKQAFSDAVDGVVSTWQGVKQWFADLWNGIKSTISSIVDSIKDAIMSRFGVLIYGIRNAFIHIKLFLSTLWENLGKIAGQMFEILKNIILAPVLFVTSMISGGWEEAKNNMIAVWNNILEAGANIWSSIQAIFDSFLLNTKMAFLNVWTGIKAALAYVWTTISETAVNVFNGIVAYFVETWQNIKQTAIDSWESTKAAVAETWQNMKQGAIDLWNSVKQYFADLWQSTKENAINTWKSIKQGVTGAWENTKDAVVNTAKNIVKGAAQAWEDLKTGVSNAVESVKNTFDKIRQIDLLQIGKDIINGLINGITSKIEDVKNAVKDIAGSITGKIKDILNIHSPSRVMAQLGVFTSQGLAEGMLDGARYVDKASETLADRASNMDIGNRISAINSQIQTKVQHDVNYGSSGKPALFNIQLGNQAFQAFVDDISQAQGDGINLNLQF</sequence>
<dbReference type="NCBIfam" id="TIGR02675">
    <property type="entry name" value="tape_meas_nterm"/>
    <property type="match status" value="1"/>
</dbReference>
<dbReference type="EMBL" id="JARPZN010000002">
    <property type="protein sequence ID" value="MDT2689589.1"/>
    <property type="molecule type" value="Genomic_DNA"/>
</dbReference>
<organism evidence="3 4">
    <name type="scientific">Enterococcus gallinarum</name>
    <dbReference type="NCBI Taxonomy" id="1353"/>
    <lineage>
        <taxon>Bacteria</taxon>
        <taxon>Bacillati</taxon>
        <taxon>Bacillota</taxon>
        <taxon>Bacilli</taxon>
        <taxon>Lactobacillales</taxon>
        <taxon>Enterococcaceae</taxon>
        <taxon>Enterococcus</taxon>
    </lineage>
</organism>
<reference evidence="3" key="1">
    <citation type="submission" date="2023-03" db="EMBL/GenBank/DDBJ databases">
        <authorList>
            <person name="Shen W."/>
            <person name="Cai J."/>
        </authorList>
    </citation>
    <scope>NUCLEOTIDE SEQUENCE</scope>
    <source>
        <strain evidence="3">K69-2</strain>
    </source>
</reference>
<accession>A0AAE4HNM9</accession>
<name>A0AAE4HNM9_ENTGA</name>
<dbReference type="PANTHER" id="PTHR37813">
    <property type="entry name" value="FELS-2 PROPHAGE PROTEIN"/>
    <property type="match status" value="1"/>
</dbReference>
<proteinExistence type="predicted"/>
<feature type="domain" description="Tape measure protein N-terminal" evidence="2">
    <location>
        <begin position="68"/>
        <end position="259"/>
    </location>
</feature>
<dbReference type="AlphaFoldDB" id="A0AAE4HNM9"/>
<dbReference type="RefSeq" id="WP_311809750.1">
    <property type="nucleotide sequence ID" value="NZ_JARPZN010000002.1"/>
</dbReference>
<dbReference type="InterPro" id="IPR016024">
    <property type="entry name" value="ARM-type_fold"/>
</dbReference>
<feature type="transmembrane region" description="Helical" evidence="1">
    <location>
        <begin position="314"/>
        <end position="334"/>
    </location>
</feature>
<dbReference type="InterPro" id="IPR013491">
    <property type="entry name" value="Tape_meas_N"/>
</dbReference>
<feature type="transmembrane region" description="Helical" evidence="1">
    <location>
        <begin position="370"/>
        <end position="389"/>
    </location>
</feature>
<dbReference type="Gene3D" id="1.10.287.700">
    <property type="entry name" value="Helix hairpin bin"/>
    <property type="match status" value="1"/>
</dbReference>
<gene>
    <name evidence="3" type="ORF">P7E30_05090</name>
</gene>
<keyword evidence="1" id="KW-0812">Transmembrane</keyword>